<protein>
    <submittedName>
        <fullName evidence="1">Uncharacterized protein</fullName>
    </submittedName>
</protein>
<dbReference type="HOGENOM" id="CLU_2055305_0_0_1"/>
<sequence>RRKPTDLNLQTIVEYLICYERGDFHINGQPPLSKKGQKKGELFNLRSLLRQRYPSEQVTILTIRDALDSRPEWRTWMHHLMNERKQLSFERHRTKRLSQPYAVQEEHAPNHDDDIVAFLE</sequence>
<keyword evidence="2" id="KW-1185">Reference proteome</keyword>
<organism evidence="1 2">
    <name type="scientific">Piloderma croceum (strain F 1598)</name>
    <dbReference type="NCBI Taxonomy" id="765440"/>
    <lineage>
        <taxon>Eukaryota</taxon>
        <taxon>Fungi</taxon>
        <taxon>Dikarya</taxon>
        <taxon>Basidiomycota</taxon>
        <taxon>Agaricomycotina</taxon>
        <taxon>Agaricomycetes</taxon>
        <taxon>Agaricomycetidae</taxon>
        <taxon>Atheliales</taxon>
        <taxon>Atheliaceae</taxon>
        <taxon>Piloderma</taxon>
    </lineage>
</organism>
<dbReference type="InParanoid" id="A0A0C3B3B9"/>
<name>A0A0C3B3B9_PILCF</name>
<gene>
    <name evidence="1" type="ORF">PILCRDRAFT_830143</name>
</gene>
<dbReference type="Proteomes" id="UP000054166">
    <property type="component" value="Unassembled WGS sequence"/>
</dbReference>
<evidence type="ECO:0000313" key="1">
    <source>
        <dbReference type="EMBL" id="KIM71782.1"/>
    </source>
</evidence>
<evidence type="ECO:0000313" key="2">
    <source>
        <dbReference type="Proteomes" id="UP000054166"/>
    </source>
</evidence>
<dbReference type="EMBL" id="KN833213">
    <property type="protein sequence ID" value="KIM71782.1"/>
    <property type="molecule type" value="Genomic_DNA"/>
</dbReference>
<dbReference type="AlphaFoldDB" id="A0A0C3B3B9"/>
<reference evidence="2" key="2">
    <citation type="submission" date="2015-01" db="EMBL/GenBank/DDBJ databases">
        <title>Evolutionary Origins and Diversification of the Mycorrhizal Mutualists.</title>
        <authorList>
            <consortium name="DOE Joint Genome Institute"/>
            <consortium name="Mycorrhizal Genomics Consortium"/>
            <person name="Kohler A."/>
            <person name="Kuo A."/>
            <person name="Nagy L.G."/>
            <person name="Floudas D."/>
            <person name="Copeland A."/>
            <person name="Barry K.W."/>
            <person name="Cichocki N."/>
            <person name="Veneault-Fourrey C."/>
            <person name="LaButti K."/>
            <person name="Lindquist E.A."/>
            <person name="Lipzen A."/>
            <person name="Lundell T."/>
            <person name="Morin E."/>
            <person name="Murat C."/>
            <person name="Riley R."/>
            <person name="Ohm R."/>
            <person name="Sun H."/>
            <person name="Tunlid A."/>
            <person name="Henrissat B."/>
            <person name="Grigoriev I.V."/>
            <person name="Hibbett D.S."/>
            <person name="Martin F."/>
        </authorList>
    </citation>
    <scope>NUCLEOTIDE SEQUENCE [LARGE SCALE GENOMIC DNA]</scope>
    <source>
        <strain evidence="2">F 1598</strain>
    </source>
</reference>
<accession>A0A0C3B3B9</accession>
<reference evidence="1 2" key="1">
    <citation type="submission" date="2014-04" db="EMBL/GenBank/DDBJ databases">
        <authorList>
            <consortium name="DOE Joint Genome Institute"/>
            <person name="Kuo A."/>
            <person name="Tarkka M."/>
            <person name="Buscot F."/>
            <person name="Kohler A."/>
            <person name="Nagy L.G."/>
            <person name="Floudas D."/>
            <person name="Copeland A."/>
            <person name="Barry K.W."/>
            <person name="Cichocki N."/>
            <person name="Veneault-Fourrey C."/>
            <person name="LaButti K."/>
            <person name="Lindquist E.A."/>
            <person name="Lipzen A."/>
            <person name="Lundell T."/>
            <person name="Morin E."/>
            <person name="Murat C."/>
            <person name="Sun H."/>
            <person name="Tunlid A."/>
            <person name="Henrissat B."/>
            <person name="Grigoriev I.V."/>
            <person name="Hibbett D.S."/>
            <person name="Martin F."/>
            <person name="Nordberg H.P."/>
            <person name="Cantor M.N."/>
            <person name="Hua S.X."/>
        </authorList>
    </citation>
    <scope>NUCLEOTIDE SEQUENCE [LARGE SCALE GENOMIC DNA]</scope>
    <source>
        <strain evidence="1 2">F 1598</strain>
    </source>
</reference>
<dbReference type="OrthoDB" id="3257267at2759"/>
<proteinExistence type="predicted"/>
<feature type="non-terminal residue" evidence="1">
    <location>
        <position position="1"/>
    </location>
</feature>